<proteinExistence type="predicted"/>
<evidence type="ECO:0000313" key="2">
    <source>
        <dbReference type="Proteomes" id="UP000228593"/>
    </source>
</evidence>
<keyword evidence="2" id="KW-1185">Reference proteome</keyword>
<gene>
    <name evidence="1" type="ORF">CR103_21090</name>
</gene>
<dbReference type="Proteomes" id="UP000228593">
    <property type="component" value="Unassembled WGS sequence"/>
</dbReference>
<dbReference type="AlphaFoldDB" id="A0A2G8SVS6"/>
<reference evidence="1 2" key="1">
    <citation type="submission" date="2017-10" db="EMBL/GenBank/DDBJ databases">
        <title>Massilia psychrophilum sp. nov., a novel purple-pigmented bacterium isolated from Tianshan glacier, Xinjiang Municipality, China.</title>
        <authorList>
            <person name="Wang H."/>
        </authorList>
    </citation>
    <scope>NUCLEOTIDE SEQUENCE [LARGE SCALE GENOMIC DNA]</scope>
    <source>
        <strain evidence="1 2">JCM 30813</strain>
    </source>
</reference>
<protein>
    <submittedName>
        <fullName evidence="1">Uncharacterized protein</fullName>
    </submittedName>
</protein>
<accession>A0A2G8SVS6</accession>
<comment type="caution">
    <text evidence="1">The sequence shown here is derived from an EMBL/GenBank/DDBJ whole genome shotgun (WGS) entry which is preliminary data.</text>
</comment>
<organism evidence="1 2">
    <name type="scientific">Massilia psychrophila</name>
    <dbReference type="NCBI Taxonomy" id="1603353"/>
    <lineage>
        <taxon>Bacteria</taxon>
        <taxon>Pseudomonadati</taxon>
        <taxon>Pseudomonadota</taxon>
        <taxon>Betaproteobacteria</taxon>
        <taxon>Burkholderiales</taxon>
        <taxon>Oxalobacteraceae</taxon>
        <taxon>Telluria group</taxon>
        <taxon>Massilia</taxon>
    </lineage>
</organism>
<sequence length="78" mass="8033">MAQAGDQLAFEFAAGMHINGVVNGLVGHGSFRIVGPKKLQFANAARCQTAGVILRMGQIGIVCLRAIAALELAANRAG</sequence>
<dbReference type="EMBL" id="PDOB01000059">
    <property type="protein sequence ID" value="PIL37886.1"/>
    <property type="molecule type" value="Genomic_DNA"/>
</dbReference>
<evidence type="ECO:0000313" key="1">
    <source>
        <dbReference type="EMBL" id="PIL37886.1"/>
    </source>
</evidence>
<name>A0A2G8SVS6_9BURK</name>